<proteinExistence type="predicted"/>
<dbReference type="Proteomes" id="UP001283341">
    <property type="component" value="Unassembled WGS sequence"/>
</dbReference>
<dbReference type="AlphaFoldDB" id="A0AAE0IBD8"/>
<keyword evidence="2" id="KW-0472">Membrane</keyword>
<gene>
    <name evidence="3" type="ORF">B0H66DRAFT_186113</name>
</gene>
<feature type="transmembrane region" description="Helical" evidence="2">
    <location>
        <begin position="12"/>
        <end position="34"/>
    </location>
</feature>
<keyword evidence="2" id="KW-0812">Transmembrane</keyword>
<protein>
    <submittedName>
        <fullName evidence="3">Uncharacterized protein</fullName>
    </submittedName>
</protein>
<accession>A0AAE0IBD8</accession>
<organism evidence="3 4">
    <name type="scientific">Apodospora peruviana</name>
    <dbReference type="NCBI Taxonomy" id="516989"/>
    <lineage>
        <taxon>Eukaryota</taxon>
        <taxon>Fungi</taxon>
        <taxon>Dikarya</taxon>
        <taxon>Ascomycota</taxon>
        <taxon>Pezizomycotina</taxon>
        <taxon>Sordariomycetes</taxon>
        <taxon>Sordariomycetidae</taxon>
        <taxon>Sordariales</taxon>
        <taxon>Lasiosphaeriaceae</taxon>
        <taxon>Apodospora</taxon>
    </lineage>
</organism>
<evidence type="ECO:0000313" key="4">
    <source>
        <dbReference type="Proteomes" id="UP001283341"/>
    </source>
</evidence>
<feature type="region of interest" description="Disordered" evidence="1">
    <location>
        <begin position="56"/>
        <end position="114"/>
    </location>
</feature>
<dbReference type="EMBL" id="JAUEDM010000003">
    <property type="protein sequence ID" value="KAK3322014.1"/>
    <property type="molecule type" value="Genomic_DNA"/>
</dbReference>
<sequence length="176" mass="19201">MYRRRLSRESEQNISVHVFVLAAFVPFQITSAIFRKSSETLQSQNSVVTIAGQCPTRCSGHGRTPHEGGTVSGPLGSGLRSGQSRRASIRSRAGPPVLSQPKPNPKQHNSTKGSQLVSRCDCDTVLYCCRTRTSIAAIPSRKNPHVLTDLLELTSRPRVWARVPDGFITSESPGFS</sequence>
<reference evidence="3" key="2">
    <citation type="submission" date="2023-06" db="EMBL/GenBank/DDBJ databases">
        <authorList>
            <consortium name="Lawrence Berkeley National Laboratory"/>
            <person name="Haridas S."/>
            <person name="Hensen N."/>
            <person name="Bonometti L."/>
            <person name="Westerberg I."/>
            <person name="Brannstrom I.O."/>
            <person name="Guillou S."/>
            <person name="Cros-Aarteil S."/>
            <person name="Calhoun S."/>
            <person name="Kuo A."/>
            <person name="Mondo S."/>
            <person name="Pangilinan J."/>
            <person name="Riley R."/>
            <person name="Labutti K."/>
            <person name="Andreopoulos B."/>
            <person name="Lipzen A."/>
            <person name="Chen C."/>
            <person name="Yanf M."/>
            <person name="Daum C."/>
            <person name="Ng V."/>
            <person name="Clum A."/>
            <person name="Steindorff A."/>
            <person name="Ohm R."/>
            <person name="Martin F."/>
            <person name="Silar P."/>
            <person name="Natvig D."/>
            <person name="Lalanne C."/>
            <person name="Gautier V."/>
            <person name="Ament-Velasquez S.L."/>
            <person name="Kruys A."/>
            <person name="Hutchinson M.I."/>
            <person name="Powell A.J."/>
            <person name="Barry K."/>
            <person name="Miller A.N."/>
            <person name="Grigoriev I.V."/>
            <person name="Debuchy R."/>
            <person name="Gladieux P."/>
            <person name="Thoren M.H."/>
            <person name="Johannesson H."/>
        </authorList>
    </citation>
    <scope>NUCLEOTIDE SEQUENCE</scope>
    <source>
        <strain evidence="3">CBS 118394</strain>
    </source>
</reference>
<keyword evidence="2" id="KW-1133">Transmembrane helix</keyword>
<reference evidence="3" key="1">
    <citation type="journal article" date="2023" name="Mol. Phylogenet. Evol.">
        <title>Genome-scale phylogeny and comparative genomics of the fungal order Sordariales.</title>
        <authorList>
            <person name="Hensen N."/>
            <person name="Bonometti L."/>
            <person name="Westerberg I."/>
            <person name="Brannstrom I.O."/>
            <person name="Guillou S."/>
            <person name="Cros-Aarteil S."/>
            <person name="Calhoun S."/>
            <person name="Haridas S."/>
            <person name="Kuo A."/>
            <person name="Mondo S."/>
            <person name="Pangilinan J."/>
            <person name="Riley R."/>
            <person name="LaButti K."/>
            <person name="Andreopoulos B."/>
            <person name="Lipzen A."/>
            <person name="Chen C."/>
            <person name="Yan M."/>
            <person name="Daum C."/>
            <person name="Ng V."/>
            <person name="Clum A."/>
            <person name="Steindorff A."/>
            <person name="Ohm R.A."/>
            <person name="Martin F."/>
            <person name="Silar P."/>
            <person name="Natvig D.O."/>
            <person name="Lalanne C."/>
            <person name="Gautier V."/>
            <person name="Ament-Velasquez S.L."/>
            <person name="Kruys A."/>
            <person name="Hutchinson M.I."/>
            <person name="Powell A.J."/>
            <person name="Barry K."/>
            <person name="Miller A.N."/>
            <person name="Grigoriev I.V."/>
            <person name="Debuchy R."/>
            <person name="Gladieux P."/>
            <person name="Hiltunen Thoren M."/>
            <person name="Johannesson H."/>
        </authorList>
    </citation>
    <scope>NUCLEOTIDE SEQUENCE</scope>
    <source>
        <strain evidence="3">CBS 118394</strain>
    </source>
</reference>
<name>A0AAE0IBD8_9PEZI</name>
<comment type="caution">
    <text evidence="3">The sequence shown here is derived from an EMBL/GenBank/DDBJ whole genome shotgun (WGS) entry which is preliminary data.</text>
</comment>
<evidence type="ECO:0000313" key="3">
    <source>
        <dbReference type="EMBL" id="KAK3322014.1"/>
    </source>
</evidence>
<keyword evidence="4" id="KW-1185">Reference proteome</keyword>
<evidence type="ECO:0000256" key="1">
    <source>
        <dbReference type="SAM" id="MobiDB-lite"/>
    </source>
</evidence>
<evidence type="ECO:0000256" key="2">
    <source>
        <dbReference type="SAM" id="Phobius"/>
    </source>
</evidence>